<accession>X8E2T8</accession>
<dbReference type="EMBL" id="JAOB01000010">
    <property type="protein sequence ID" value="EUA75192.1"/>
    <property type="molecule type" value="Genomic_DNA"/>
</dbReference>
<dbReference type="InterPro" id="IPR023374">
    <property type="entry name" value="AttH-like_dom_sf"/>
</dbReference>
<name>X8E2T8_MYCXE</name>
<dbReference type="Gene3D" id="2.40.370.10">
    <property type="entry name" value="AttH-like domain"/>
    <property type="match status" value="1"/>
</dbReference>
<dbReference type="SUPFAM" id="SSF159245">
    <property type="entry name" value="AttH-like"/>
    <property type="match status" value="1"/>
</dbReference>
<protein>
    <submittedName>
        <fullName evidence="1">Uncharacterized protein</fullName>
    </submittedName>
</protein>
<reference evidence="1" key="1">
    <citation type="submission" date="2014-01" db="EMBL/GenBank/DDBJ databases">
        <authorList>
            <person name="Brown-Elliot B."/>
            <person name="Wallace R."/>
            <person name="Lenaerts A."/>
            <person name="Ordway D."/>
            <person name="DeGroote M.A."/>
            <person name="Parker T."/>
            <person name="Sizemore C."/>
            <person name="Tallon L.J."/>
            <person name="Sadzewicz L.K."/>
            <person name="Sengamalay N."/>
            <person name="Fraser C.M."/>
            <person name="Hine E."/>
            <person name="Shefchek K.A."/>
            <person name="Das S.P."/>
            <person name="Tettelin H."/>
        </authorList>
    </citation>
    <scope>NUCLEOTIDE SEQUENCE [LARGE SCALE GENOMIC DNA]</scope>
    <source>
        <strain evidence="1">4042</strain>
    </source>
</reference>
<evidence type="ECO:0000313" key="1">
    <source>
        <dbReference type="EMBL" id="EUA75192.1"/>
    </source>
</evidence>
<comment type="caution">
    <text evidence="1">The sequence shown here is derived from an EMBL/GenBank/DDBJ whole genome shotgun (WGS) entry which is preliminary data.</text>
</comment>
<organism evidence="1">
    <name type="scientific">Mycobacterium xenopi 4042</name>
    <dbReference type="NCBI Taxonomy" id="1299334"/>
    <lineage>
        <taxon>Bacteria</taxon>
        <taxon>Bacillati</taxon>
        <taxon>Actinomycetota</taxon>
        <taxon>Actinomycetes</taxon>
        <taxon>Mycobacteriales</taxon>
        <taxon>Mycobacteriaceae</taxon>
        <taxon>Mycobacterium</taxon>
    </lineage>
</organism>
<gene>
    <name evidence="1" type="ORF">I553_3084</name>
</gene>
<sequence>MDIEWCRYPFQLVPDDDMLRFPAAEGQHPDHESDTWFIAGELNGTSGRSFAFLTIFNKNRPGGSVVADFYTMALFDCDTGTYGTYTDYDMPRPTLSGQVRASWPRPQDISTSATTVGSGQRCGRPAAAVTVNCCPTPTG</sequence>
<proteinExistence type="predicted"/>
<dbReference type="PATRIC" id="fig|1299334.3.peg.596"/>
<dbReference type="AlphaFoldDB" id="X8E2T8"/>